<evidence type="ECO:0000313" key="3">
    <source>
        <dbReference type="Proteomes" id="UP000234474"/>
    </source>
</evidence>
<dbReference type="RefSeq" id="XP_024678319.1">
    <property type="nucleotide sequence ID" value="XM_024821634.1"/>
</dbReference>
<evidence type="ECO:0000256" key="1">
    <source>
        <dbReference type="SAM" id="Phobius"/>
    </source>
</evidence>
<keyword evidence="1" id="KW-0472">Membrane</keyword>
<sequence length="127" mass="14403">MTKVSINDNMRPLSIKLVSSNENQEKVNSLQVPYFVDPQHRHSHPPTTIFFLSTLIFMPISMSMSMVIIAISLLDGFSSPDAEAYGRRSGSRYWMQAHHDIILEYPIPRSTIRGFCAFNTRGLRSVG</sequence>
<keyword evidence="1" id="KW-1133">Transmembrane helix</keyword>
<reference evidence="3" key="1">
    <citation type="journal article" date="2018" name="Proc. Natl. Acad. Sci. U.S.A.">
        <title>Linking secondary metabolites to gene clusters through genome sequencing of six diverse Aspergillus species.</title>
        <authorList>
            <person name="Kaerboelling I."/>
            <person name="Vesth T.C."/>
            <person name="Frisvad J.C."/>
            <person name="Nybo J.L."/>
            <person name="Theobald S."/>
            <person name="Kuo A."/>
            <person name="Bowyer P."/>
            <person name="Matsuda Y."/>
            <person name="Mondo S."/>
            <person name="Lyhne E.K."/>
            <person name="Kogle M.E."/>
            <person name="Clum A."/>
            <person name="Lipzen A."/>
            <person name="Salamov A."/>
            <person name="Ngan C.Y."/>
            <person name="Daum C."/>
            <person name="Chiniquy J."/>
            <person name="Barry K."/>
            <person name="LaButti K."/>
            <person name="Haridas S."/>
            <person name="Simmons B.A."/>
            <person name="Magnuson J.K."/>
            <person name="Mortensen U.H."/>
            <person name="Larsen T.O."/>
            <person name="Grigoriev I.V."/>
            <person name="Baker S.E."/>
            <person name="Andersen M.R."/>
        </authorList>
    </citation>
    <scope>NUCLEOTIDE SEQUENCE [LARGE SCALE GENOMIC DNA]</scope>
    <source>
        <strain evidence="3">IBT 16806</strain>
    </source>
</reference>
<accession>A0A2I1BWG1</accession>
<gene>
    <name evidence="2" type="ORF">P174DRAFT_305139</name>
</gene>
<evidence type="ECO:0000313" key="2">
    <source>
        <dbReference type="EMBL" id="PKX89724.1"/>
    </source>
</evidence>
<feature type="transmembrane region" description="Helical" evidence="1">
    <location>
        <begin position="49"/>
        <end position="74"/>
    </location>
</feature>
<name>A0A2I1BWG1_ASPN1</name>
<comment type="caution">
    <text evidence="2">The sequence shown here is derived from an EMBL/GenBank/DDBJ whole genome shotgun (WGS) entry which is preliminary data.</text>
</comment>
<dbReference type="GeneID" id="36528960"/>
<dbReference type="VEuPathDB" id="FungiDB:P174DRAFT_305139"/>
<keyword evidence="3" id="KW-1185">Reference proteome</keyword>
<dbReference type="AlphaFoldDB" id="A0A2I1BWG1"/>
<dbReference type="EMBL" id="MSZS01000009">
    <property type="protein sequence ID" value="PKX89724.1"/>
    <property type="molecule type" value="Genomic_DNA"/>
</dbReference>
<organism evidence="2 3">
    <name type="scientific">Aspergillus novofumigatus (strain IBT 16806)</name>
    <dbReference type="NCBI Taxonomy" id="1392255"/>
    <lineage>
        <taxon>Eukaryota</taxon>
        <taxon>Fungi</taxon>
        <taxon>Dikarya</taxon>
        <taxon>Ascomycota</taxon>
        <taxon>Pezizomycotina</taxon>
        <taxon>Eurotiomycetes</taxon>
        <taxon>Eurotiomycetidae</taxon>
        <taxon>Eurotiales</taxon>
        <taxon>Aspergillaceae</taxon>
        <taxon>Aspergillus</taxon>
        <taxon>Aspergillus subgen. Fumigati</taxon>
    </lineage>
</organism>
<dbReference type="Proteomes" id="UP000234474">
    <property type="component" value="Unassembled WGS sequence"/>
</dbReference>
<proteinExistence type="predicted"/>
<keyword evidence="1" id="KW-0812">Transmembrane</keyword>
<protein>
    <submittedName>
        <fullName evidence="2">Uncharacterized protein</fullName>
    </submittedName>
</protein>